<gene>
    <name evidence="4" type="ORF">SEVIR_2G012800v2</name>
</gene>
<protein>
    <recommendedName>
        <fullName evidence="6">F-box domain-containing protein</fullName>
    </recommendedName>
</protein>
<organism evidence="4 5">
    <name type="scientific">Setaria viridis</name>
    <name type="common">Green bristlegrass</name>
    <name type="synonym">Setaria italica subsp. viridis</name>
    <dbReference type="NCBI Taxonomy" id="4556"/>
    <lineage>
        <taxon>Eukaryota</taxon>
        <taxon>Viridiplantae</taxon>
        <taxon>Streptophyta</taxon>
        <taxon>Embryophyta</taxon>
        <taxon>Tracheophyta</taxon>
        <taxon>Spermatophyta</taxon>
        <taxon>Magnoliopsida</taxon>
        <taxon>Liliopsida</taxon>
        <taxon>Poales</taxon>
        <taxon>Poaceae</taxon>
        <taxon>PACMAD clade</taxon>
        <taxon>Panicoideae</taxon>
        <taxon>Panicodae</taxon>
        <taxon>Paniceae</taxon>
        <taxon>Cenchrinae</taxon>
        <taxon>Setaria</taxon>
    </lineage>
</organism>
<evidence type="ECO:0008006" key="6">
    <source>
        <dbReference type="Google" id="ProtNLM"/>
    </source>
</evidence>
<evidence type="ECO:0000313" key="4">
    <source>
        <dbReference type="EMBL" id="TKW30106.1"/>
    </source>
</evidence>
<reference evidence="4" key="1">
    <citation type="submission" date="2019-03" db="EMBL/GenBank/DDBJ databases">
        <title>WGS assembly of Setaria viridis.</title>
        <authorList>
            <person name="Huang P."/>
            <person name="Jenkins J."/>
            <person name="Grimwood J."/>
            <person name="Barry K."/>
            <person name="Healey A."/>
            <person name="Mamidi S."/>
            <person name="Sreedasyam A."/>
            <person name="Shu S."/>
            <person name="Feldman M."/>
            <person name="Wu J."/>
            <person name="Yu Y."/>
            <person name="Chen C."/>
            <person name="Johnson J."/>
            <person name="Rokhsar D."/>
            <person name="Baxter I."/>
            <person name="Schmutz J."/>
            <person name="Brutnell T."/>
            <person name="Kellogg E."/>
        </authorList>
    </citation>
    <scope>NUCLEOTIDE SEQUENCE [LARGE SCALE GENOMIC DNA]</scope>
</reference>
<dbReference type="InterPro" id="IPR001810">
    <property type="entry name" value="F-box_dom"/>
</dbReference>
<dbReference type="SUPFAM" id="SSF81383">
    <property type="entry name" value="F-box domain"/>
    <property type="match status" value="1"/>
</dbReference>
<dbReference type="InterPro" id="IPR056594">
    <property type="entry name" value="AT5G49610-like_b-prop"/>
</dbReference>
<dbReference type="Gramene" id="TKW30106">
    <property type="protein sequence ID" value="TKW30106"/>
    <property type="gene ID" value="SEVIR_2G012800v2"/>
</dbReference>
<dbReference type="EMBL" id="CM016553">
    <property type="protein sequence ID" value="TKW30106.1"/>
    <property type="molecule type" value="Genomic_DNA"/>
</dbReference>
<accession>A0A4V6Y8S3</accession>
<keyword evidence="5" id="KW-1185">Reference proteome</keyword>
<proteinExistence type="predicted"/>
<evidence type="ECO:0000313" key="5">
    <source>
        <dbReference type="Proteomes" id="UP000298652"/>
    </source>
</evidence>
<evidence type="ECO:0000259" key="2">
    <source>
        <dbReference type="Pfam" id="PF00646"/>
    </source>
</evidence>
<dbReference type="OMA" id="FIGMNAK"/>
<dbReference type="Pfam" id="PF23635">
    <property type="entry name" value="Beta-prop_AT5G49610-like"/>
    <property type="match status" value="1"/>
</dbReference>
<dbReference type="PANTHER" id="PTHR32133:SF315">
    <property type="entry name" value="F-BOX DOMAIN-CONTAINING PROTEIN"/>
    <property type="match status" value="1"/>
</dbReference>
<feature type="domain" description="F-box" evidence="2">
    <location>
        <begin position="16"/>
        <end position="59"/>
    </location>
</feature>
<evidence type="ECO:0000259" key="3">
    <source>
        <dbReference type="Pfam" id="PF23635"/>
    </source>
</evidence>
<feature type="domain" description="F-box protein AT5G49610-like beta-propeller" evidence="3">
    <location>
        <begin position="190"/>
        <end position="388"/>
    </location>
</feature>
<evidence type="ECO:0000256" key="1">
    <source>
        <dbReference type="SAM" id="MobiDB-lite"/>
    </source>
</evidence>
<dbReference type="AlphaFoldDB" id="A0A4V6Y8S3"/>
<name>A0A4V6Y8S3_SETVI</name>
<feature type="region of interest" description="Disordered" evidence="1">
    <location>
        <begin position="487"/>
        <end position="511"/>
    </location>
</feature>
<dbReference type="Pfam" id="PF00646">
    <property type="entry name" value="F-box"/>
    <property type="match status" value="1"/>
</dbReference>
<dbReference type="PANTHER" id="PTHR32133">
    <property type="entry name" value="OS07G0120400 PROTEIN"/>
    <property type="match status" value="1"/>
</dbReference>
<dbReference type="Proteomes" id="UP000298652">
    <property type="component" value="Chromosome 2"/>
</dbReference>
<dbReference type="InterPro" id="IPR036047">
    <property type="entry name" value="F-box-like_dom_sf"/>
</dbReference>
<sequence>MDAPPCRPTPPSPRALPHLPDGIVEDILLRVPADEPAGLLRSALTCKRWARLMADRGFRRRYRECHRPAPMLGFLANLVRTDGVARFFPTAGFRTPRADRDGYRAHDARHGRVLLNRVPGTDLPTGHQDSASALVVWDPITDEQRHLPLLQLRRREVRNWNAAVLCAGTAGGDDDACDHLDCGAGPFRVVFIGMNAKEIFAHVYSSESGAWSQPASGELLIPGEPQEDDPIDEAVPGVLAGNALHFVFLQDTHILKFDLATESLSVIPLPHRLYSWCMVLMAMDDGGRLGFAEVDNLNTLTLWAMELGPDGNVGGWARRRVIELSTRLPPRALRNSPDVVAFADAVDVVFLETTDGLYSFDLKSRKGTKVMGHRFYDVVPYTSFYTPVLRQALATTGEGSVAGRDQMDSRAFLPNRSGSPSATFLQRPVSLAPSLAAPWCSVAAVAELCRLLHQTTSRLAPIITAPDPRLRLLLRAVLKLACCPQEAPPPPEYRRTSPLPKSAPSRSQSFTYKPKVKSPLLSLFPLALDRPSSLWVGWDPSSDGEERDH</sequence>